<dbReference type="OrthoDB" id="6522383at2"/>
<name>A0A8B3F3K6_PECPM</name>
<dbReference type="KEGG" id="ppar:A8F97_11630"/>
<dbReference type="AlphaFoldDB" id="A0A8B3F3K6"/>
<sequence length="66" mass="7278">MAHNHSLTQAAQQADKLGVLLMMLEMTHRELDDGDLSTALALACDLSGTSSSWLLEEQKQRGQDHE</sequence>
<proteinExistence type="predicted"/>
<dbReference type="GeneID" id="45850110"/>
<protein>
    <submittedName>
        <fullName evidence="1">Uncharacterized protein</fullName>
    </submittedName>
</protein>
<dbReference type="EMBL" id="PSZG01000001">
    <property type="protein sequence ID" value="RKO75486.1"/>
    <property type="molecule type" value="Genomic_DNA"/>
</dbReference>
<comment type="caution">
    <text evidence="1">The sequence shown here is derived from an EMBL/GenBank/DDBJ whole genome shotgun (WGS) entry which is preliminary data.</text>
</comment>
<accession>A0A8B3F3K6</accession>
<gene>
    <name evidence="1" type="ORF">C5E00_01100</name>
</gene>
<evidence type="ECO:0000313" key="1">
    <source>
        <dbReference type="EMBL" id="RKO75486.1"/>
    </source>
</evidence>
<reference evidence="1 2" key="1">
    <citation type="journal article" date="2018" name="BMC Genomics">
        <title>High genomic variability in the plant pathogenic bacterium Pectobacterium parmentieri deciphered from de novo assembled complete genomes.</title>
        <authorList>
            <person name="Zoledowska S."/>
            <person name="Motyka-Pomagruk A."/>
            <person name="Sledz W."/>
            <person name="Mengoni A."/>
            <person name="Lojkowska E."/>
        </authorList>
    </citation>
    <scope>NUCLEOTIDE SEQUENCE [LARGE SCALE GENOMIC DNA]</scope>
    <source>
        <strain evidence="1 2">IFB5626</strain>
    </source>
</reference>
<evidence type="ECO:0000313" key="2">
    <source>
        <dbReference type="Proteomes" id="UP000269665"/>
    </source>
</evidence>
<organism evidence="1 2">
    <name type="scientific">Pectobacterium parmentieri</name>
    <dbReference type="NCBI Taxonomy" id="1905730"/>
    <lineage>
        <taxon>Bacteria</taxon>
        <taxon>Pseudomonadati</taxon>
        <taxon>Pseudomonadota</taxon>
        <taxon>Gammaproteobacteria</taxon>
        <taxon>Enterobacterales</taxon>
        <taxon>Pectobacteriaceae</taxon>
        <taxon>Pectobacterium</taxon>
    </lineage>
</organism>
<dbReference type="RefSeq" id="WP_033071111.1">
    <property type="nucleotide sequence ID" value="NZ_CP015749.1"/>
</dbReference>
<dbReference type="Proteomes" id="UP000269665">
    <property type="component" value="Unassembled WGS sequence"/>
</dbReference>